<keyword evidence="5" id="KW-0808">Transferase</keyword>
<accession>A0A1H6VDK1</accession>
<dbReference type="Gene3D" id="3.40.640.10">
    <property type="entry name" value="Type I PLP-dependent aspartate aminotransferase-like (Major domain)"/>
    <property type="match status" value="1"/>
</dbReference>
<dbReference type="InterPro" id="IPR000873">
    <property type="entry name" value="AMP-dep_synth/lig_dom"/>
</dbReference>
<dbReference type="InterPro" id="IPR015422">
    <property type="entry name" value="PyrdxlP-dep_Trfase_small"/>
</dbReference>
<dbReference type="InterPro" id="IPR014030">
    <property type="entry name" value="Ketoacyl_synth_N"/>
</dbReference>
<evidence type="ECO:0000259" key="8">
    <source>
        <dbReference type="PROSITE" id="PS52004"/>
    </source>
</evidence>
<dbReference type="Gene3D" id="3.40.366.10">
    <property type="entry name" value="Malonyl-Coenzyme A Acyl Carrier Protein, domain 2"/>
    <property type="match status" value="1"/>
</dbReference>
<keyword evidence="4" id="KW-0597">Phosphoprotein</keyword>
<dbReference type="Gene3D" id="3.30.300.30">
    <property type="match status" value="1"/>
</dbReference>
<reference evidence="9 10" key="1">
    <citation type="submission" date="2016-10" db="EMBL/GenBank/DDBJ databases">
        <authorList>
            <person name="de Groot N.N."/>
        </authorList>
    </citation>
    <scope>NUCLEOTIDE SEQUENCE [LARGE SCALE GENOMIC DNA]</scope>
    <source>
        <strain evidence="9 10">DSM 26515</strain>
    </source>
</reference>
<dbReference type="Gene3D" id="3.30.559.30">
    <property type="entry name" value="Nonribosomal peptide synthetase, condensation domain"/>
    <property type="match status" value="1"/>
</dbReference>
<name>A0A1H6VDK1_9GAMM</name>
<dbReference type="SMART" id="SM00825">
    <property type="entry name" value="PKS_KS"/>
    <property type="match status" value="1"/>
</dbReference>
<dbReference type="InterPro" id="IPR045851">
    <property type="entry name" value="AMP-bd_C_sf"/>
</dbReference>
<dbReference type="Pfam" id="PF00202">
    <property type="entry name" value="Aminotran_3"/>
    <property type="match status" value="1"/>
</dbReference>
<proteinExistence type="predicted"/>
<dbReference type="STRING" id="529704.SAMN02927913_2986"/>
<dbReference type="PANTHER" id="PTHR43775:SF51">
    <property type="entry name" value="INACTIVE PHENOLPHTHIOCEROL SYNTHESIS POLYKETIDE SYNTHASE TYPE I PKS1-RELATED"/>
    <property type="match status" value="1"/>
</dbReference>
<feature type="domain" description="Carrier" evidence="7">
    <location>
        <begin position="708"/>
        <end position="783"/>
    </location>
</feature>
<evidence type="ECO:0000313" key="9">
    <source>
        <dbReference type="EMBL" id="SEJ02651.1"/>
    </source>
</evidence>
<dbReference type="GO" id="GO:0044550">
    <property type="term" value="P:secondary metabolite biosynthetic process"/>
    <property type="evidence" value="ECO:0007669"/>
    <property type="project" value="UniProtKB-ARBA"/>
</dbReference>
<dbReference type="PROSITE" id="PS50075">
    <property type="entry name" value="CARRIER"/>
    <property type="match status" value="2"/>
</dbReference>
<dbReference type="Pfam" id="PF00550">
    <property type="entry name" value="PP-binding"/>
    <property type="match status" value="2"/>
</dbReference>
<dbReference type="SMART" id="SM00827">
    <property type="entry name" value="PKS_AT"/>
    <property type="match status" value="1"/>
</dbReference>
<dbReference type="InterPro" id="IPR025110">
    <property type="entry name" value="AMP-bd_C"/>
</dbReference>
<dbReference type="SUPFAM" id="SSF56801">
    <property type="entry name" value="Acetyl-CoA synthetase-like"/>
    <property type="match status" value="1"/>
</dbReference>
<evidence type="ECO:0000256" key="1">
    <source>
        <dbReference type="ARBA" id="ARBA00001933"/>
    </source>
</evidence>
<dbReference type="InterPro" id="IPR005814">
    <property type="entry name" value="Aminotrans_3"/>
</dbReference>
<dbReference type="GO" id="GO:0008483">
    <property type="term" value="F:transaminase activity"/>
    <property type="evidence" value="ECO:0007669"/>
    <property type="project" value="InterPro"/>
</dbReference>
<dbReference type="FunFam" id="2.30.38.10:FF:000001">
    <property type="entry name" value="Non-ribosomal peptide synthetase PvdI"/>
    <property type="match status" value="1"/>
</dbReference>
<dbReference type="InterPro" id="IPR006162">
    <property type="entry name" value="Ppantetheine_attach_site"/>
</dbReference>
<dbReference type="InterPro" id="IPR050091">
    <property type="entry name" value="PKS_NRPS_Biosynth_Enz"/>
</dbReference>
<dbReference type="InterPro" id="IPR010071">
    <property type="entry name" value="AA_adenyl_dom"/>
</dbReference>
<dbReference type="Pfam" id="PF00698">
    <property type="entry name" value="Acyl_transf_1"/>
    <property type="match status" value="1"/>
</dbReference>
<dbReference type="PROSITE" id="PS00606">
    <property type="entry name" value="KS3_1"/>
    <property type="match status" value="1"/>
</dbReference>
<dbReference type="PROSITE" id="PS00455">
    <property type="entry name" value="AMP_BINDING"/>
    <property type="match status" value="1"/>
</dbReference>
<dbReference type="Gene3D" id="2.30.38.10">
    <property type="entry name" value="Luciferase, Domain 3"/>
    <property type="match status" value="1"/>
</dbReference>
<dbReference type="InterPro" id="IPR016039">
    <property type="entry name" value="Thiolase-like"/>
</dbReference>
<dbReference type="Pfam" id="PF13193">
    <property type="entry name" value="AMP-binding_C"/>
    <property type="match status" value="1"/>
</dbReference>
<dbReference type="InterPro" id="IPR016036">
    <property type="entry name" value="Malonyl_transacylase_ACP-bd"/>
</dbReference>
<evidence type="ECO:0000259" key="7">
    <source>
        <dbReference type="PROSITE" id="PS50075"/>
    </source>
</evidence>
<comment type="pathway">
    <text evidence="2">Lipid metabolism; fatty acid biosynthesis.</text>
</comment>
<dbReference type="Gene3D" id="3.90.1150.10">
    <property type="entry name" value="Aspartate Aminotransferase, domain 1"/>
    <property type="match status" value="1"/>
</dbReference>
<dbReference type="GO" id="GO:0004315">
    <property type="term" value="F:3-oxoacyl-[acyl-carrier-protein] synthase activity"/>
    <property type="evidence" value="ECO:0007669"/>
    <property type="project" value="InterPro"/>
</dbReference>
<evidence type="ECO:0000256" key="5">
    <source>
        <dbReference type="ARBA" id="ARBA00022679"/>
    </source>
</evidence>
<dbReference type="SMART" id="SM00823">
    <property type="entry name" value="PKS_PP"/>
    <property type="match status" value="2"/>
</dbReference>
<dbReference type="PROSITE" id="PS00012">
    <property type="entry name" value="PHOSPHOPANTETHEINE"/>
    <property type="match status" value="1"/>
</dbReference>
<dbReference type="CDD" id="cd00833">
    <property type="entry name" value="PKS"/>
    <property type="match status" value="1"/>
</dbReference>
<keyword evidence="10" id="KW-1185">Reference proteome</keyword>
<dbReference type="UniPathway" id="UPA00094"/>
<feature type="domain" description="Ketosynthase family 3 (KS3)" evidence="8">
    <location>
        <begin position="802"/>
        <end position="1228"/>
    </location>
</feature>
<dbReference type="GO" id="GO:0031177">
    <property type="term" value="F:phosphopantetheine binding"/>
    <property type="evidence" value="ECO:0007669"/>
    <property type="project" value="InterPro"/>
</dbReference>
<dbReference type="Gene3D" id="3.30.70.3290">
    <property type="match status" value="1"/>
</dbReference>
<evidence type="ECO:0000256" key="2">
    <source>
        <dbReference type="ARBA" id="ARBA00005194"/>
    </source>
</evidence>
<dbReference type="SUPFAM" id="SSF55048">
    <property type="entry name" value="Probable ACP-binding domain of malonyl-CoA ACP transacylase"/>
    <property type="match status" value="1"/>
</dbReference>
<dbReference type="GO" id="GO:0004312">
    <property type="term" value="F:fatty acid synthase activity"/>
    <property type="evidence" value="ECO:0007669"/>
    <property type="project" value="TreeGrafter"/>
</dbReference>
<dbReference type="Pfam" id="PF00501">
    <property type="entry name" value="AMP-binding"/>
    <property type="match status" value="1"/>
</dbReference>
<dbReference type="InterPro" id="IPR015424">
    <property type="entry name" value="PyrdxlP-dep_Trfase"/>
</dbReference>
<dbReference type="Pfam" id="PF00109">
    <property type="entry name" value="ketoacyl-synt"/>
    <property type="match status" value="1"/>
</dbReference>
<dbReference type="InterPro" id="IPR015421">
    <property type="entry name" value="PyrdxlP-dep_Trfase_major"/>
</dbReference>
<dbReference type="GO" id="GO:0030170">
    <property type="term" value="F:pyridoxal phosphate binding"/>
    <property type="evidence" value="ECO:0007669"/>
    <property type="project" value="InterPro"/>
</dbReference>
<dbReference type="Gene3D" id="3.40.50.980">
    <property type="match status" value="2"/>
</dbReference>
<dbReference type="PROSITE" id="PS00600">
    <property type="entry name" value="AA_TRANSFER_CLASS_3"/>
    <property type="match status" value="1"/>
</dbReference>
<evidence type="ECO:0000256" key="6">
    <source>
        <dbReference type="ARBA" id="ARBA00022898"/>
    </source>
</evidence>
<dbReference type="NCBIfam" id="TIGR01733">
    <property type="entry name" value="AA-adenyl-dom"/>
    <property type="match status" value="1"/>
</dbReference>
<dbReference type="Proteomes" id="UP000199420">
    <property type="component" value="Unassembled WGS sequence"/>
</dbReference>
<dbReference type="InterPro" id="IPR014031">
    <property type="entry name" value="Ketoacyl_synth_C"/>
</dbReference>
<dbReference type="SUPFAM" id="SSF53901">
    <property type="entry name" value="Thiolase-like"/>
    <property type="match status" value="1"/>
</dbReference>
<dbReference type="Gene3D" id="1.10.1200.10">
    <property type="entry name" value="ACP-like"/>
    <property type="match status" value="2"/>
</dbReference>
<keyword evidence="3" id="KW-0596">Phosphopantetheine</keyword>
<sequence length="2409" mass="255916">MLDLFVRRPHAGSDATKGQLSLPLEAGIIAALGQRAARLAVTPAQLKRAALAVLQARLSGRARVAISAPGLARGMAIYELPSAAPLDAWLASAGLEPKRPDDADIAPILPSVIGRWTNDRAQEASADVPILWSLDPGDPAALRVRFLVPLVDEGVAATLARGLVNVLRGLAGAADLGEVQAIDPAERHRLAHAWNATSVVRNGRDTVHGLFGEVAGEHPQHVAIEWMDGRLSYAELDARAERVAHGLQTAGVTAGVVALLLDRSADAIVALLGILKAGAAYLPLDPSHPAERLAFAINDAQAALVIANDPSLVLPGTDARVASIGQLEAITGSGWQLPATDGRSLAYVMYTSGSTGTPKGVEIPHRAIIRLVRGVSYVDLARQPRVLHAAPLGFDAATLEIWGPLLNGGTCVIHDERIPSGKGLAATIGRHGVRIAWLTAALFNAVVDDDARNLRGLAQLFIGGEALSVAHVRKAQAALPELAIINGYGPTECTTFSATYPIPRELPAELRSIPIGRPIADTTLHVLNARGEPVPVGVIGELYIGGLGLARGYLGRPELAAERFVADPAGGAEERLYRTGDLVRWLPEGVVEFVGRADGQVKVRGYRIETGEIEAALQKIPGVRACAVLAREDRPGQKRLVAYYVADDPAPAAPQLRAELARHLPEFMVPVGYLRLEAMPVTANGKLDRRALPMPDRRRPELAYPYSAPMGATERAVCDLFATLLGLDQVGREDNFFELGGHSLLAMQLVARIHAELSPLPTIAGFFGGPTPAAVAASIEGDAGPAVAAERLARRCDPADAHEPVAIIAMAGRFPGAGDVESFWCNLCEGRDSIRFFALEELDRSIPSAQRDDPSYVAARGVIDGVEEFDAAFFGIPPREAELMDPQQRIFLELCWECMERAGHVPDAHAVPVGVFGGMYNATYFQHHLAPRPELIDKLGAFQVMLANEKDYLATRVAHRLNLTGPAVSLNTACSTSLVAICQALDALRAGRCGMALAGGASVTCPPRSGYLAQEGTMLSADGHTRSFSDDATGTVFSDGVAVVLLKRLSEALADGDPVIALIRGGAVNNDGGTKASFMAPSSAGQAAVIAMAHADAGVEARSISYVEAHGTATPIGDPIELEGLTRAFRHGTADVGFCRVGSVKSNVGHLVMAAGAAGVIKTALALAERRLPATLHYRAPNRSIDLAHSPFVINDRTCEWTSEGGPLRAGVSSFGVGGTNAHVVMEEPPAREPSEASEGPHLLVLSARSSAALGAAATRLAARLDAEPDLNLADVAWTLAAGRKAFAHRVAVVARGVPEAVAKLASLETTAAVARSHPARPGDVVFLFPGQGAQYAGMGRELYAREPAFRCAFDACAEALRGELGFDLREKTFADDAEALRQTAVTQPATFALEYALARLWMDAGVVPAAMIGHSVGEFVAATLAGVFELDDALRLVARRGALMQALPAGGMLSVRLPASVLEARLPADLSLAAENAPGACVVAGPHAAIARFQARLETEGTACRPLRTSHAFHSTMMDPVLAPFRTEVESVARQAPRLPLVSTATGDWLGAEEATSATYWTEHLRRAVRFSTALGRVLDAPSRVLLEVGPRATLGTLARQHPGAQRGHIATLASLSDTPATELASLRLAAGQLWCRGIAIDPAQFDRRTARRRVLLPTYPFERQRYWIDARAAEAPATPEVSTVHAIAPPQPEELSMPTPAAPSADRRPALVAQLKSAFEDVAGMDLSDADGSTHFMELGLDSLMLTQMALHLSKVFPVKVTFRQLMADYSTLDRLAELVEAQLPADTPAPAAVAATVAAAAPHPVQPPASGPALQPASASAHGDYMRQVIEQQMQLMAQQLALLAGQGTAAAAVAAPPAGAPTLAAVAASTPTGASPAAIVTDEEAALAHTRYDVRKAFGAIARIDHGAYELSAHQQARLDRFVERYVARTRKSKEYTQAHRPHMADPRVVNGFRPMLKEIVYQIVIARSKGAHLWDLDGNQYVDALNGFGMSLFGWQPDFVLDAVREQLDLGYEIGPQHPLSGEVAKLVCEVTGHDRAALCNTGSEAVLGALRIARTVTGRETVVLFSGSYHGIVDEVIVRGTRKLKAVPAAPGILRNTAEHVLVLDYGTPESLEIIRERAHELAAVLIEPVQSRRPDFQPVEFLREVRAITAASGTLCIFDEIVTGFRAHPAGVQGLFGIQADLATYGKVVGGGYPIGVIAGKRPYMDALDGGAWQFGDDSQPTVGVTYFAGTFVRHPLALAAARAVLEHIKREGPASQERLNQRTAALAAELNAFCEERGAPIAIKQFASVWKTQFLEEHPLQDLLFAMMRSRGIHILDNFPCFFTSAHSEADFVAIAQAYKESVVELQECDFLPRRAATSRTVMDAARPPVPDARLGRDPQGNPCWFVPNPEQPGKYLKVGV</sequence>
<dbReference type="InterPro" id="IPR020841">
    <property type="entry name" value="PKS_Beta-ketoAc_synthase_dom"/>
</dbReference>
<dbReference type="Pfam" id="PF22621">
    <property type="entry name" value="CurL-like_PKS_C"/>
    <property type="match status" value="1"/>
</dbReference>
<dbReference type="InterPro" id="IPR049704">
    <property type="entry name" value="Aminotrans_3_PPA_site"/>
</dbReference>
<dbReference type="InterPro" id="IPR014043">
    <property type="entry name" value="Acyl_transferase_dom"/>
</dbReference>
<evidence type="ECO:0000313" key="10">
    <source>
        <dbReference type="Proteomes" id="UP000199420"/>
    </source>
</evidence>
<dbReference type="SUPFAM" id="SSF47336">
    <property type="entry name" value="ACP-like"/>
    <property type="match status" value="2"/>
</dbReference>
<dbReference type="FunFam" id="3.30.300.30:FF:000010">
    <property type="entry name" value="Enterobactin synthetase component F"/>
    <property type="match status" value="1"/>
</dbReference>
<feature type="domain" description="Carrier" evidence="7">
    <location>
        <begin position="1708"/>
        <end position="1786"/>
    </location>
</feature>
<gene>
    <name evidence="9" type="ORF">SAMN04487997_2244</name>
</gene>
<dbReference type="InterPro" id="IPR018201">
    <property type="entry name" value="Ketoacyl_synth_AS"/>
</dbReference>
<organism evidence="9 10">
    <name type="scientific">Frateuria terrea</name>
    <dbReference type="NCBI Taxonomy" id="529704"/>
    <lineage>
        <taxon>Bacteria</taxon>
        <taxon>Pseudomonadati</taxon>
        <taxon>Pseudomonadota</taxon>
        <taxon>Gammaproteobacteria</taxon>
        <taxon>Lysobacterales</taxon>
        <taxon>Rhodanobacteraceae</taxon>
        <taxon>Frateuria</taxon>
    </lineage>
</organism>
<dbReference type="InterPro" id="IPR020845">
    <property type="entry name" value="AMP-binding_CS"/>
</dbReference>
<dbReference type="InterPro" id="IPR036736">
    <property type="entry name" value="ACP-like_sf"/>
</dbReference>
<dbReference type="Pfam" id="PF02801">
    <property type="entry name" value="Ketoacyl-synt_C"/>
    <property type="match status" value="1"/>
</dbReference>
<dbReference type="PANTHER" id="PTHR43775">
    <property type="entry name" value="FATTY ACID SYNTHASE"/>
    <property type="match status" value="1"/>
</dbReference>
<dbReference type="InterPro" id="IPR016035">
    <property type="entry name" value="Acyl_Trfase/lysoPLipase"/>
</dbReference>
<dbReference type="SUPFAM" id="SSF52151">
    <property type="entry name" value="FabD/lysophospholipase-like"/>
    <property type="match status" value="1"/>
</dbReference>
<dbReference type="CDD" id="cd12117">
    <property type="entry name" value="A_NRPS_Srf_like"/>
    <property type="match status" value="1"/>
</dbReference>
<dbReference type="EMBL" id="FNYC01000004">
    <property type="protein sequence ID" value="SEJ02651.1"/>
    <property type="molecule type" value="Genomic_DNA"/>
</dbReference>
<evidence type="ECO:0000256" key="4">
    <source>
        <dbReference type="ARBA" id="ARBA00022553"/>
    </source>
</evidence>
<keyword evidence="6" id="KW-0663">Pyridoxal phosphate</keyword>
<dbReference type="SUPFAM" id="SSF52777">
    <property type="entry name" value="CoA-dependent acyltransferases"/>
    <property type="match status" value="1"/>
</dbReference>
<dbReference type="InterPro" id="IPR001227">
    <property type="entry name" value="Ac_transferase_dom_sf"/>
</dbReference>
<dbReference type="Gene3D" id="3.40.47.10">
    <property type="match status" value="1"/>
</dbReference>
<dbReference type="GO" id="GO:0006633">
    <property type="term" value="P:fatty acid biosynthetic process"/>
    <property type="evidence" value="ECO:0007669"/>
    <property type="project" value="UniProtKB-UniPathway"/>
</dbReference>
<comment type="cofactor">
    <cofactor evidence="1">
        <name>pyridoxal 5'-phosphate</name>
        <dbReference type="ChEBI" id="CHEBI:597326"/>
    </cofactor>
</comment>
<dbReference type="PROSITE" id="PS52004">
    <property type="entry name" value="KS3_2"/>
    <property type="match status" value="1"/>
</dbReference>
<evidence type="ECO:0000256" key="3">
    <source>
        <dbReference type="ARBA" id="ARBA00022450"/>
    </source>
</evidence>
<protein>
    <submittedName>
        <fullName evidence="9">Amino acid adenylation domain-containing protein</fullName>
    </submittedName>
</protein>
<dbReference type="InterPro" id="IPR020806">
    <property type="entry name" value="PKS_PP-bd"/>
</dbReference>
<dbReference type="InterPro" id="IPR009081">
    <property type="entry name" value="PP-bd_ACP"/>
</dbReference>
<dbReference type="SUPFAM" id="SSF53383">
    <property type="entry name" value="PLP-dependent transferases"/>
    <property type="match status" value="1"/>
</dbReference>